<dbReference type="InterPro" id="IPR022134">
    <property type="entry name" value="DUF3667"/>
</dbReference>
<evidence type="ECO:0000313" key="3">
    <source>
        <dbReference type="EMBL" id="MCJ0826467.1"/>
    </source>
</evidence>
<reference evidence="3 4" key="1">
    <citation type="submission" date="2022-03" db="EMBL/GenBank/DDBJ databases">
        <title>Luteimonas soily sp. nov., a novel bacterium isolated from the soil.</title>
        <authorList>
            <person name="Zhang X."/>
        </authorList>
    </citation>
    <scope>NUCLEOTIDE SEQUENCE [LARGE SCALE GENOMIC DNA]</scope>
    <source>
        <strain evidence="3 4">50</strain>
    </source>
</reference>
<keyword evidence="2" id="KW-0472">Membrane</keyword>
<keyword evidence="2" id="KW-1133">Transmembrane helix</keyword>
<feature type="transmembrane region" description="Helical" evidence="2">
    <location>
        <begin position="94"/>
        <end position="113"/>
    </location>
</feature>
<feature type="transmembrane region" description="Helical" evidence="2">
    <location>
        <begin position="361"/>
        <end position="385"/>
    </location>
</feature>
<dbReference type="Proteomes" id="UP001165423">
    <property type="component" value="Unassembled WGS sequence"/>
</dbReference>
<name>A0ABT0A667_9GAMM</name>
<dbReference type="EMBL" id="JALGCL010000004">
    <property type="protein sequence ID" value="MCJ0826467.1"/>
    <property type="molecule type" value="Genomic_DNA"/>
</dbReference>
<feature type="compositionally biased region" description="Low complexity" evidence="1">
    <location>
        <begin position="194"/>
        <end position="205"/>
    </location>
</feature>
<organism evidence="3 4">
    <name type="scientific">Cognatiluteimonas sedimenti</name>
    <dbReference type="NCBI Taxonomy" id="2927791"/>
    <lineage>
        <taxon>Bacteria</taxon>
        <taxon>Pseudomonadati</taxon>
        <taxon>Pseudomonadota</taxon>
        <taxon>Gammaproteobacteria</taxon>
        <taxon>Lysobacterales</taxon>
        <taxon>Lysobacteraceae</taxon>
        <taxon>Cognatiluteimonas</taxon>
    </lineage>
</organism>
<gene>
    <name evidence="3" type="ORF">MQC88_10980</name>
</gene>
<feature type="transmembrane region" description="Helical" evidence="2">
    <location>
        <begin position="292"/>
        <end position="315"/>
    </location>
</feature>
<keyword evidence="2" id="KW-0812">Transmembrane</keyword>
<comment type="caution">
    <text evidence="3">The sequence shown here is derived from an EMBL/GenBank/DDBJ whole genome shotgun (WGS) entry which is preliminary data.</text>
</comment>
<proteinExistence type="predicted"/>
<evidence type="ECO:0000256" key="1">
    <source>
        <dbReference type="SAM" id="MobiDB-lite"/>
    </source>
</evidence>
<sequence>MTEPAGTPATTAAPAPACQNCGTPLLGPHCYACGQPVNGLVRHFSSIIGDFLDSVLNIDARVLRTLWPLFARPGYLSREYFAGRRVRYVSPVRLFVFLSIVTFFVAQLMLSFGPDAIQFDNGDSFQQATTVAEVERARDQALKGLEQARAEIPGNVPGARVGIDAGAAAVRDKARKRIAELQARTDGGPPPRPAGDAADADATPDLQFNGRPWDPVANPVRVRWLPGFANRWINQQVGKGRDNVAALRKDPNRLKDAVLGALPSTLFVLLPIFALMLKLAYLFKRRLYMEHLIVALHSHAFLCLALLLVFGFSALGRAAPAAAGFARAGEGLLFAWMPLYLLLMQKRVYAQGWIMTVLKYFVLGVCYLVLLSLGVAFTVLASLVWA</sequence>
<dbReference type="RefSeq" id="WP_243322004.1">
    <property type="nucleotide sequence ID" value="NZ_JALGCL010000004.1"/>
</dbReference>
<feature type="region of interest" description="Disordered" evidence="1">
    <location>
        <begin position="181"/>
        <end position="209"/>
    </location>
</feature>
<evidence type="ECO:0000313" key="4">
    <source>
        <dbReference type="Proteomes" id="UP001165423"/>
    </source>
</evidence>
<protein>
    <submittedName>
        <fullName evidence="3">DUF3667 domain-containing protein</fullName>
    </submittedName>
</protein>
<keyword evidence="4" id="KW-1185">Reference proteome</keyword>
<feature type="transmembrane region" description="Helical" evidence="2">
    <location>
        <begin position="257"/>
        <end position="280"/>
    </location>
</feature>
<feature type="transmembrane region" description="Helical" evidence="2">
    <location>
        <begin position="321"/>
        <end position="341"/>
    </location>
</feature>
<evidence type="ECO:0000256" key="2">
    <source>
        <dbReference type="SAM" id="Phobius"/>
    </source>
</evidence>
<dbReference type="Pfam" id="PF12412">
    <property type="entry name" value="DUF3667"/>
    <property type="match status" value="1"/>
</dbReference>
<accession>A0ABT0A667</accession>